<dbReference type="InterPro" id="IPR003661">
    <property type="entry name" value="HisK_dim/P_dom"/>
</dbReference>
<comment type="caution">
    <text evidence="7">The sequence shown here is derived from an EMBL/GenBank/DDBJ whole genome shotgun (WGS) entry which is preliminary data.</text>
</comment>
<dbReference type="SMART" id="SM00448">
    <property type="entry name" value="REC"/>
    <property type="match status" value="1"/>
</dbReference>
<evidence type="ECO:0000256" key="2">
    <source>
        <dbReference type="ARBA" id="ARBA00012438"/>
    </source>
</evidence>
<evidence type="ECO:0000256" key="3">
    <source>
        <dbReference type="ARBA" id="ARBA00022553"/>
    </source>
</evidence>
<dbReference type="EMBL" id="JAHDYS010000017">
    <property type="protein sequence ID" value="MBT1073121.1"/>
    <property type="molecule type" value="Genomic_DNA"/>
</dbReference>
<dbReference type="PANTHER" id="PTHR44591">
    <property type="entry name" value="STRESS RESPONSE REGULATOR PROTEIN 1"/>
    <property type="match status" value="1"/>
</dbReference>
<comment type="catalytic activity">
    <reaction evidence="1">
        <text>ATP + protein L-histidine = ADP + protein N-phospho-L-histidine.</text>
        <dbReference type="EC" id="2.7.13.3"/>
    </reaction>
</comment>
<dbReference type="PROSITE" id="PS50110">
    <property type="entry name" value="RESPONSE_REGULATORY"/>
    <property type="match status" value="1"/>
</dbReference>
<dbReference type="InterPro" id="IPR050595">
    <property type="entry name" value="Bact_response_regulator"/>
</dbReference>
<evidence type="ECO:0000313" key="7">
    <source>
        <dbReference type="EMBL" id="MBT1073121.1"/>
    </source>
</evidence>
<protein>
    <recommendedName>
        <fullName evidence="2">histidine kinase</fullName>
        <ecNumber evidence="2">2.7.13.3</ecNumber>
    </recommendedName>
</protein>
<dbReference type="CDD" id="cd00082">
    <property type="entry name" value="HisKA"/>
    <property type="match status" value="1"/>
</dbReference>
<keyword evidence="3 4" id="KW-0597">Phosphoprotein</keyword>
<dbReference type="Gene3D" id="3.40.50.2300">
    <property type="match status" value="1"/>
</dbReference>
<name>A0ABS5UBQ7_9BACT</name>
<evidence type="ECO:0000256" key="5">
    <source>
        <dbReference type="SAM" id="Coils"/>
    </source>
</evidence>
<gene>
    <name evidence="7" type="ORF">KJB30_15110</name>
</gene>
<evidence type="ECO:0000313" key="8">
    <source>
        <dbReference type="Proteomes" id="UP000784128"/>
    </source>
</evidence>
<proteinExistence type="predicted"/>
<dbReference type="SUPFAM" id="SSF52172">
    <property type="entry name" value="CheY-like"/>
    <property type="match status" value="1"/>
</dbReference>
<dbReference type="Pfam" id="PF00072">
    <property type="entry name" value="Response_reg"/>
    <property type="match status" value="1"/>
</dbReference>
<feature type="coiled-coil region" evidence="5">
    <location>
        <begin position="146"/>
        <end position="187"/>
    </location>
</feature>
<reference evidence="7 8" key="1">
    <citation type="submission" date="2021-05" db="EMBL/GenBank/DDBJ databases">
        <title>The draft genome of Geobacter chapellei DSM 13688.</title>
        <authorList>
            <person name="Xu Z."/>
            <person name="Masuda Y."/>
            <person name="Itoh H."/>
            <person name="Senoo K."/>
        </authorList>
    </citation>
    <scope>NUCLEOTIDE SEQUENCE [LARGE SCALE GENOMIC DNA]</scope>
    <source>
        <strain evidence="7 8">DSM 13688</strain>
    </source>
</reference>
<keyword evidence="8" id="KW-1185">Reference proteome</keyword>
<evidence type="ECO:0000256" key="1">
    <source>
        <dbReference type="ARBA" id="ARBA00000085"/>
    </source>
</evidence>
<dbReference type="InterPro" id="IPR001789">
    <property type="entry name" value="Sig_transdc_resp-reg_receiver"/>
</dbReference>
<dbReference type="InterPro" id="IPR011006">
    <property type="entry name" value="CheY-like_superfamily"/>
</dbReference>
<keyword evidence="5" id="KW-0175">Coiled coil</keyword>
<organism evidence="7 8">
    <name type="scientific">Pelotalea chapellei</name>
    <dbReference type="NCBI Taxonomy" id="44671"/>
    <lineage>
        <taxon>Bacteria</taxon>
        <taxon>Pseudomonadati</taxon>
        <taxon>Thermodesulfobacteriota</taxon>
        <taxon>Desulfuromonadia</taxon>
        <taxon>Geobacterales</taxon>
        <taxon>Geobacteraceae</taxon>
        <taxon>Pelotalea</taxon>
    </lineage>
</organism>
<feature type="modified residue" description="4-aspartylphosphate" evidence="4">
    <location>
        <position position="52"/>
    </location>
</feature>
<evidence type="ECO:0000259" key="6">
    <source>
        <dbReference type="PROSITE" id="PS50110"/>
    </source>
</evidence>
<sequence length="223" mass="25065">MQRVLIVDDIADNLYFLEALLKGNGYDVSAANNGAEALESARSNPPDLIISDILMPVMDGYALCREWRSDVLLSQIPFIFYTATFIEKKDEELALSLKADRFVIKPQEPEVLMNIIREVLATPCAFMDKGNASSASDEEGVQKGYSEALFRKLEKKMHDLEQVNQELRQTIADQKRLEEQLRQAQKMEAIGRFSAGIAHDFNNILTVILGYGAMNDTDGDVER</sequence>
<dbReference type="PANTHER" id="PTHR44591:SF3">
    <property type="entry name" value="RESPONSE REGULATORY DOMAIN-CONTAINING PROTEIN"/>
    <property type="match status" value="1"/>
</dbReference>
<feature type="domain" description="Response regulatory" evidence="6">
    <location>
        <begin position="3"/>
        <end position="120"/>
    </location>
</feature>
<dbReference type="Proteomes" id="UP000784128">
    <property type="component" value="Unassembled WGS sequence"/>
</dbReference>
<accession>A0ABS5UBQ7</accession>
<dbReference type="EC" id="2.7.13.3" evidence="2"/>
<dbReference type="Gene3D" id="1.10.287.130">
    <property type="match status" value="1"/>
</dbReference>
<dbReference type="SUPFAM" id="SSF47384">
    <property type="entry name" value="Homodimeric domain of signal transducing histidine kinase"/>
    <property type="match status" value="1"/>
</dbReference>
<evidence type="ECO:0000256" key="4">
    <source>
        <dbReference type="PROSITE-ProRule" id="PRU00169"/>
    </source>
</evidence>
<dbReference type="InterPro" id="IPR036097">
    <property type="entry name" value="HisK_dim/P_sf"/>
</dbReference>
<dbReference type="RefSeq" id="WP_214300843.1">
    <property type="nucleotide sequence ID" value="NZ_JAHDYS010000017.1"/>
</dbReference>